<evidence type="ECO:0000313" key="5">
    <source>
        <dbReference type="Proteomes" id="UP001230156"/>
    </source>
</evidence>
<accession>A0ABU0YT72</accession>
<dbReference type="InterPro" id="IPR011251">
    <property type="entry name" value="Luciferase-like_dom"/>
</dbReference>
<dbReference type="SUPFAM" id="SSF51679">
    <property type="entry name" value="Bacterial luciferase-like"/>
    <property type="match status" value="1"/>
</dbReference>
<organism evidence="4 5">
    <name type="scientific">Dongia sedimenti</name>
    <dbReference type="NCBI Taxonomy" id="3064282"/>
    <lineage>
        <taxon>Bacteria</taxon>
        <taxon>Pseudomonadati</taxon>
        <taxon>Pseudomonadota</taxon>
        <taxon>Alphaproteobacteria</taxon>
        <taxon>Rhodospirillales</taxon>
        <taxon>Dongiaceae</taxon>
        <taxon>Dongia</taxon>
    </lineage>
</organism>
<comment type="caution">
    <text evidence="4">The sequence shown here is derived from an EMBL/GenBank/DDBJ whole genome shotgun (WGS) entry which is preliminary data.</text>
</comment>
<dbReference type="InterPro" id="IPR050766">
    <property type="entry name" value="Bact_Lucif_Oxidored"/>
</dbReference>
<dbReference type="GO" id="GO:0016491">
    <property type="term" value="F:oxidoreductase activity"/>
    <property type="evidence" value="ECO:0007669"/>
    <property type="project" value="UniProtKB-KW"/>
</dbReference>
<dbReference type="EMBL" id="JAUYVI010000007">
    <property type="protein sequence ID" value="MDQ7250392.1"/>
    <property type="molecule type" value="Genomic_DNA"/>
</dbReference>
<proteinExistence type="predicted"/>
<keyword evidence="5" id="KW-1185">Reference proteome</keyword>
<name>A0ABU0YT72_9PROT</name>
<dbReference type="Proteomes" id="UP001230156">
    <property type="component" value="Unassembled WGS sequence"/>
</dbReference>
<dbReference type="PANTHER" id="PTHR30137">
    <property type="entry name" value="LUCIFERASE-LIKE MONOOXYGENASE"/>
    <property type="match status" value="1"/>
</dbReference>
<dbReference type="RefSeq" id="WP_379959615.1">
    <property type="nucleotide sequence ID" value="NZ_JAUYVI010000007.1"/>
</dbReference>
<dbReference type="InterPro" id="IPR036661">
    <property type="entry name" value="Luciferase-like_sf"/>
</dbReference>
<gene>
    <name evidence="4" type="ORF">Q8A70_22065</name>
</gene>
<reference evidence="5" key="1">
    <citation type="submission" date="2023-08" db="EMBL/GenBank/DDBJ databases">
        <title>Rhodospirillaceae gen. nov., a novel taxon isolated from the Yangtze River Yuezi River estuary sludge.</title>
        <authorList>
            <person name="Ruan L."/>
        </authorList>
    </citation>
    <scope>NUCLEOTIDE SEQUENCE [LARGE SCALE GENOMIC DNA]</scope>
    <source>
        <strain evidence="5">R-7</strain>
    </source>
</reference>
<dbReference type="PANTHER" id="PTHR30137:SF8">
    <property type="entry name" value="BLR5498 PROTEIN"/>
    <property type="match status" value="1"/>
</dbReference>
<evidence type="ECO:0000259" key="3">
    <source>
        <dbReference type="Pfam" id="PF00296"/>
    </source>
</evidence>
<dbReference type="EC" id="1.-.-.-" evidence="4"/>
<dbReference type="Gene3D" id="3.20.20.30">
    <property type="entry name" value="Luciferase-like domain"/>
    <property type="match status" value="1"/>
</dbReference>
<evidence type="ECO:0000256" key="2">
    <source>
        <dbReference type="ARBA" id="ARBA00023033"/>
    </source>
</evidence>
<keyword evidence="1 4" id="KW-0560">Oxidoreductase</keyword>
<keyword evidence="2" id="KW-0503">Monooxygenase</keyword>
<evidence type="ECO:0000256" key="1">
    <source>
        <dbReference type="ARBA" id="ARBA00023002"/>
    </source>
</evidence>
<evidence type="ECO:0000313" key="4">
    <source>
        <dbReference type="EMBL" id="MDQ7250392.1"/>
    </source>
</evidence>
<dbReference type="Pfam" id="PF00296">
    <property type="entry name" value="Bac_luciferase"/>
    <property type="match status" value="1"/>
</dbReference>
<protein>
    <submittedName>
        <fullName evidence="4">LLM class flavin-dependent oxidoreductase</fullName>
        <ecNumber evidence="4">1.-.-.-</ecNumber>
    </submittedName>
</protein>
<feature type="domain" description="Luciferase-like" evidence="3">
    <location>
        <begin position="4"/>
        <end position="314"/>
    </location>
</feature>
<sequence>MKFAISVNMTRTDPSQDIRRVAEHAVDLIRMAEQGGFECAYAQEHHTIEFAVAPNPFMILTHWAARTSRIRLGTATVVAPYWHPIRLAGESALCDVFSDGRLELGIARGAYQWEFDRLAGGMQQQIGVAYMKELLPAVKALWAGDYTHNGEFWKFPHSSSVPKPVQKPHPPIWVAARDPGTYDWAIKSGANIMATPLSRPPAEVKILADKFNQALADNPGIPRPRFLMLRSGYVYENADDWRRPIEAAIVDGRRFENLFQTNGKVINGFADPVDLSTVSNPEAYNPEKLHESLLFGTPEQVVEKLRLYEENGVDVFCLGVNTGLSWAEKKRSLELFIERVMPHFTEETRRPIAAAARA</sequence>